<feature type="transmembrane region" description="Helical" evidence="7">
    <location>
        <begin position="392"/>
        <end position="414"/>
    </location>
</feature>
<evidence type="ECO:0000256" key="3">
    <source>
        <dbReference type="ARBA" id="ARBA00022692"/>
    </source>
</evidence>
<keyword evidence="5 7" id="KW-0472">Membrane</keyword>
<feature type="region of interest" description="Disordered" evidence="6">
    <location>
        <begin position="96"/>
        <end position="118"/>
    </location>
</feature>
<keyword evidence="4 7" id="KW-1133">Transmembrane helix</keyword>
<dbReference type="AlphaFoldDB" id="A0A1I5VYX3"/>
<dbReference type="EMBL" id="FOXQ01000005">
    <property type="protein sequence ID" value="SFQ12603.1"/>
    <property type="molecule type" value="Genomic_DNA"/>
</dbReference>
<gene>
    <name evidence="11" type="ORF">SAMN05444277_105266</name>
</gene>
<feature type="transmembrane region" description="Helical" evidence="7">
    <location>
        <begin position="198"/>
        <end position="223"/>
    </location>
</feature>
<protein>
    <submittedName>
        <fullName evidence="11">Phage shock protein C (PspC) family protein</fullName>
    </submittedName>
</protein>
<dbReference type="InterPro" id="IPR054319">
    <property type="entry name" value="PspC-rel_ToastRack"/>
</dbReference>
<dbReference type="InterPro" id="IPR054321">
    <property type="entry name" value="PspC-rel_TM"/>
</dbReference>
<evidence type="ECO:0000313" key="12">
    <source>
        <dbReference type="Proteomes" id="UP000199031"/>
    </source>
</evidence>
<feature type="domain" description="Phage shock protein PspC N-terminal" evidence="8">
    <location>
        <begin position="188"/>
        <end position="266"/>
    </location>
</feature>
<feature type="transmembrane region" description="Helical" evidence="7">
    <location>
        <begin position="243"/>
        <end position="262"/>
    </location>
</feature>
<evidence type="ECO:0000256" key="5">
    <source>
        <dbReference type="ARBA" id="ARBA00023136"/>
    </source>
</evidence>
<name>A0A1I5VYX3_9BACT</name>
<dbReference type="Pfam" id="PF04024">
    <property type="entry name" value="PspC"/>
    <property type="match status" value="2"/>
</dbReference>
<dbReference type="PANTHER" id="PTHR33885:SF3">
    <property type="entry name" value="PHAGE SHOCK PROTEIN C"/>
    <property type="match status" value="1"/>
</dbReference>
<feature type="transmembrane region" description="Helical" evidence="7">
    <location>
        <begin position="426"/>
        <end position="449"/>
    </location>
</feature>
<feature type="domain" description="Phage shock protein PspC N-terminal" evidence="8">
    <location>
        <begin position="122"/>
        <end position="177"/>
    </location>
</feature>
<evidence type="ECO:0000259" key="10">
    <source>
        <dbReference type="Pfam" id="PF22744"/>
    </source>
</evidence>
<keyword evidence="3 7" id="KW-0812">Transmembrane</keyword>
<feature type="domain" description="PspC-related transmembrane region" evidence="9">
    <location>
        <begin position="318"/>
        <end position="453"/>
    </location>
</feature>
<evidence type="ECO:0000256" key="1">
    <source>
        <dbReference type="ARBA" id="ARBA00004162"/>
    </source>
</evidence>
<feature type="compositionally biased region" description="Basic and acidic residues" evidence="6">
    <location>
        <begin position="663"/>
        <end position="674"/>
    </location>
</feature>
<evidence type="ECO:0000256" key="2">
    <source>
        <dbReference type="ARBA" id="ARBA00022475"/>
    </source>
</evidence>
<evidence type="ECO:0000259" key="8">
    <source>
        <dbReference type="Pfam" id="PF04024"/>
    </source>
</evidence>
<feature type="transmembrane region" description="Helical" evidence="7">
    <location>
        <begin position="350"/>
        <end position="380"/>
    </location>
</feature>
<reference evidence="11 12" key="1">
    <citation type="submission" date="2016-10" db="EMBL/GenBank/DDBJ databases">
        <authorList>
            <person name="de Groot N.N."/>
        </authorList>
    </citation>
    <scope>NUCLEOTIDE SEQUENCE [LARGE SCALE GENOMIC DNA]</scope>
    <source>
        <strain evidence="11 12">DSM 28286</strain>
    </source>
</reference>
<proteinExistence type="predicted"/>
<evidence type="ECO:0000256" key="4">
    <source>
        <dbReference type="ARBA" id="ARBA00022989"/>
    </source>
</evidence>
<evidence type="ECO:0000259" key="9">
    <source>
        <dbReference type="Pfam" id="PF22571"/>
    </source>
</evidence>
<feature type="region of interest" description="Disordered" evidence="6">
    <location>
        <begin position="635"/>
        <end position="684"/>
    </location>
</feature>
<dbReference type="GO" id="GO:0005886">
    <property type="term" value="C:plasma membrane"/>
    <property type="evidence" value="ECO:0007669"/>
    <property type="project" value="UniProtKB-SubCell"/>
</dbReference>
<feature type="domain" description="PspC-related ToastRack" evidence="10">
    <location>
        <begin position="499"/>
        <end position="594"/>
    </location>
</feature>
<sequence length="715" mass="80375">MKKVININFQGRVIPIEETAYEMLKRYIESLRQFFANEEGRDEIINDIEGRIGELFSEQLKKGQPCITDADVDTIMHSIGRPEDFEAQDADFQNGKTSGAAEEKTFTSEAGSQTHGSVRPERFYRDENNKLIGGVCAGLANYFGIDKLVVRILFIIFTMGFGFGFIVYLILWVAIPSSASEKIGSYRKRLFRDPDNKIIGGVCGGLASYFGVSVWIPRLLFIVPFLSFVTNWNHWGAFNFPNFINLSFSPGAVLVYIILWLITPEAVTTSDKLEMKGEKVDLNSIKNTIQKDMEGFGERAKEFGKEVGDRAAKVGSEIGKRGKQFSSEAGTTVRKSGSTLGNIIGIIIKIFVYFILAIVLISIVGALFGIGIAVTGLLPFKPYIISAGWQSILVWGTYIFFIWVPVIGIITWIIRKISKTKSNSNVMRFGFSAMWILGWICFIGLLASLRNDFSYHNTPAENNIQIANPAVNKLEVKYAKNYRYYFNSSFFHFEPFASLDEDTAFVRNIHLRILKSGNDSFQVKMLKLAYGSTKQLAQNRADKITFNITQQDSTLFFDRGIPITKNEKFRNQSVYVTVYVPVGKKIIVTNGVGWGNDVHIELGGDVDDWYWRNDDEGYNWDHDVEYIMTADGLQRTHPVNNDDDDDDDNVAPPPPIEAPAAPEKPDSTKYHYEPSGEAADSPARKVQASLKEIKNIKKAVNISDITSAFFERLSL</sequence>
<feature type="transmembrane region" description="Helical" evidence="7">
    <location>
        <begin position="152"/>
        <end position="177"/>
    </location>
</feature>
<evidence type="ECO:0000313" key="11">
    <source>
        <dbReference type="EMBL" id="SFQ12603.1"/>
    </source>
</evidence>
<evidence type="ECO:0000256" key="7">
    <source>
        <dbReference type="SAM" id="Phobius"/>
    </source>
</evidence>
<dbReference type="InterPro" id="IPR007168">
    <property type="entry name" value="Phageshock_PspC_N"/>
</dbReference>
<dbReference type="OrthoDB" id="5772680at2"/>
<keyword evidence="2" id="KW-1003">Cell membrane</keyword>
<dbReference type="InterPro" id="IPR052027">
    <property type="entry name" value="PspC"/>
</dbReference>
<dbReference type="Pfam" id="PF22571">
    <property type="entry name" value="LiaI-LiaF-TM_PspC"/>
    <property type="match status" value="1"/>
</dbReference>
<accession>A0A1I5VYX3</accession>
<evidence type="ECO:0000256" key="6">
    <source>
        <dbReference type="SAM" id="MobiDB-lite"/>
    </source>
</evidence>
<dbReference type="Pfam" id="PF22744">
    <property type="entry name" value="Toast-rack_PspC-Cterm"/>
    <property type="match status" value="1"/>
</dbReference>
<dbReference type="RefSeq" id="WP_090658161.1">
    <property type="nucleotide sequence ID" value="NZ_FOXQ01000005.1"/>
</dbReference>
<comment type="subcellular location">
    <subcellularLocation>
        <location evidence="1">Cell membrane</location>
        <topology evidence="1">Single-pass membrane protein</topology>
    </subcellularLocation>
</comment>
<dbReference type="Proteomes" id="UP000199031">
    <property type="component" value="Unassembled WGS sequence"/>
</dbReference>
<dbReference type="PANTHER" id="PTHR33885">
    <property type="entry name" value="PHAGE SHOCK PROTEIN C"/>
    <property type="match status" value="1"/>
</dbReference>
<organism evidence="11 12">
    <name type="scientific">Parafilimonas terrae</name>
    <dbReference type="NCBI Taxonomy" id="1465490"/>
    <lineage>
        <taxon>Bacteria</taxon>
        <taxon>Pseudomonadati</taxon>
        <taxon>Bacteroidota</taxon>
        <taxon>Chitinophagia</taxon>
        <taxon>Chitinophagales</taxon>
        <taxon>Chitinophagaceae</taxon>
        <taxon>Parafilimonas</taxon>
    </lineage>
</organism>
<dbReference type="STRING" id="1465490.SAMN05444277_105266"/>
<feature type="compositionally biased region" description="Polar residues" evidence="6">
    <location>
        <begin position="107"/>
        <end position="116"/>
    </location>
</feature>
<keyword evidence="12" id="KW-1185">Reference proteome</keyword>